<evidence type="ECO:0000313" key="3">
    <source>
        <dbReference type="Proteomes" id="UP000006671"/>
    </source>
</evidence>
<dbReference type="InParanoid" id="D2W6W4"/>
<dbReference type="GeneID" id="8847768"/>
<evidence type="ECO:0000256" key="1">
    <source>
        <dbReference type="SAM" id="MobiDB-lite"/>
    </source>
</evidence>
<dbReference type="Gene3D" id="3.30.530.20">
    <property type="match status" value="1"/>
</dbReference>
<keyword evidence="3" id="KW-1185">Reference proteome</keyword>
<dbReference type="EMBL" id="GG739617">
    <property type="protein sequence ID" value="EFC35188.1"/>
    <property type="molecule type" value="Genomic_DNA"/>
</dbReference>
<protein>
    <submittedName>
        <fullName evidence="2">Predicted protein</fullName>
    </submittedName>
</protein>
<gene>
    <name evidence="2" type="ORF">NAEGRDRAFT_82390</name>
</gene>
<dbReference type="InterPro" id="IPR023393">
    <property type="entry name" value="START-like_dom_sf"/>
</dbReference>
<sequence>MKHSSSTSSVSTLSNMQSGYVPPKEGELIPLLDEMSPYVTPKDHQLALNLYDSFLNHPQEWNTLDDKVGMRTASSKQIYSFNPSKKNPSESRPRFIIGISGIVPGTPTEWINLMYTDKVKNKICKHFSQRFQVEYKSIDEQQGIHYPNSIIYMEAPLPFPMTNRDFLVSKTIIPDKYDPSTGEYGRYIMIQKPSYHHEFPPVAKSAVRANHTIVYIVEKKGNASVRYTCLETGDMLGNIPAKITAQFFKSTAKVMHKKIRKVCSSAYESHVQK</sequence>
<feature type="region of interest" description="Disordered" evidence="1">
    <location>
        <begin position="1"/>
        <end position="21"/>
    </location>
</feature>
<feature type="compositionally biased region" description="Low complexity" evidence="1">
    <location>
        <begin position="1"/>
        <end position="14"/>
    </location>
</feature>
<dbReference type="RefSeq" id="XP_002667932.1">
    <property type="nucleotide sequence ID" value="XM_002667886.1"/>
</dbReference>
<dbReference type="SUPFAM" id="SSF55961">
    <property type="entry name" value="Bet v1-like"/>
    <property type="match status" value="1"/>
</dbReference>
<dbReference type="VEuPathDB" id="AmoebaDB:NAEGRDRAFT_82390"/>
<dbReference type="KEGG" id="ngr:NAEGRDRAFT_82390"/>
<feature type="non-terminal residue" evidence="2">
    <location>
        <position position="273"/>
    </location>
</feature>
<dbReference type="OrthoDB" id="196547at2759"/>
<organism evidence="3">
    <name type="scientific">Naegleria gruberi</name>
    <name type="common">Amoeba</name>
    <dbReference type="NCBI Taxonomy" id="5762"/>
    <lineage>
        <taxon>Eukaryota</taxon>
        <taxon>Discoba</taxon>
        <taxon>Heterolobosea</taxon>
        <taxon>Tetramitia</taxon>
        <taxon>Eutetramitia</taxon>
        <taxon>Vahlkampfiidae</taxon>
        <taxon>Naegleria</taxon>
    </lineage>
</organism>
<name>D2W6W4_NAEGR</name>
<dbReference type="AlphaFoldDB" id="D2W6W4"/>
<dbReference type="Proteomes" id="UP000006671">
    <property type="component" value="Unassembled WGS sequence"/>
</dbReference>
<reference evidence="2 3" key="1">
    <citation type="journal article" date="2010" name="Cell">
        <title>The genome of Naegleria gruberi illuminates early eukaryotic versatility.</title>
        <authorList>
            <person name="Fritz-Laylin L.K."/>
            <person name="Prochnik S.E."/>
            <person name="Ginger M.L."/>
            <person name="Dacks J.B."/>
            <person name="Carpenter M.L."/>
            <person name="Field M.C."/>
            <person name="Kuo A."/>
            <person name="Paredez A."/>
            <person name="Chapman J."/>
            <person name="Pham J."/>
            <person name="Shu S."/>
            <person name="Neupane R."/>
            <person name="Cipriano M."/>
            <person name="Mancuso J."/>
            <person name="Tu H."/>
            <person name="Salamov A."/>
            <person name="Lindquist E."/>
            <person name="Shapiro H."/>
            <person name="Lucas S."/>
            <person name="Grigoriev I.V."/>
            <person name="Cande W.Z."/>
            <person name="Fulton C."/>
            <person name="Rokhsar D.S."/>
            <person name="Dawson S.C."/>
        </authorList>
    </citation>
    <scope>NUCLEOTIDE SEQUENCE [LARGE SCALE GENOMIC DNA]</scope>
    <source>
        <strain evidence="2 3">NEG-M</strain>
    </source>
</reference>
<accession>D2W6W4</accession>
<evidence type="ECO:0000313" key="2">
    <source>
        <dbReference type="EMBL" id="EFC35188.1"/>
    </source>
</evidence>
<proteinExistence type="predicted"/>